<evidence type="ECO:0000256" key="3">
    <source>
        <dbReference type="ARBA" id="ARBA00022547"/>
    </source>
</evidence>
<evidence type="ECO:0000313" key="14">
    <source>
        <dbReference type="EMBL" id="OGG44471.1"/>
    </source>
</evidence>
<keyword evidence="9 12" id="KW-0066">ATP synthesis</keyword>
<dbReference type="GO" id="GO:0005886">
    <property type="term" value="C:plasma membrane"/>
    <property type="evidence" value="ECO:0007669"/>
    <property type="project" value="UniProtKB-SubCell"/>
</dbReference>
<dbReference type="Proteomes" id="UP000178249">
    <property type="component" value="Unassembled WGS sequence"/>
</dbReference>
<evidence type="ECO:0000256" key="1">
    <source>
        <dbReference type="ARBA" id="ARBA00005513"/>
    </source>
</evidence>
<gene>
    <name evidence="12" type="primary">atpF</name>
    <name evidence="14" type="ORF">A2841_00110</name>
</gene>
<dbReference type="GO" id="GO:0046961">
    <property type="term" value="F:proton-transporting ATPase activity, rotational mechanism"/>
    <property type="evidence" value="ECO:0007669"/>
    <property type="project" value="TreeGrafter"/>
</dbReference>
<keyword evidence="3 12" id="KW-0138">CF(0)</keyword>
<comment type="similarity">
    <text evidence="1 12 13">Belongs to the ATPase B chain family.</text>
</comment>
<evidence type="ECO:0000313" key="15">
    <source>
        <dbReference type="Proteomes" id="UP000178249"/>
    </source>
</evidence>
<dbReference type="PANTHER" id="PTHR33445">
    <property type="entry name" value="ATP SYNTHASE SUBUNIT B', CHLOROPLASTIC"/>
    <property type="match status" value="1"/>
</dbReference>
<keyword evidence="4 12" id="KW-0812">Transmembrane</keyword>
<evidence type="ECO:0000256" key="10">
    <source>
        <dbReference type="ARBA" id="ARBA00025198"/>
    </source>
</evidence>
<dbReference type="InterPro" id="IPR000711">
    <property type="entry name" value="ATPase_OSCP/dsu"/>
</dbReference>
<dbReference type="InterPro" id="IPR002146">
    <property type="entry name" value="ATP_synth_b/b'su_bac/chlpt"/>
</dbReference>
<evidence type="ECO:0000256" key="2">
    <source>
        <dbReference type="ARBA" id="ARBA00022448"/>
    </source>
</evidence>
<sequence>MELLGQLGINGTLLLAQAVNFLLLLWILNRFLYKPIVKMLDERKAKAESMQLSESKMEEKKKQFEQWTDGQVADARRKAELILVEAEKFSGKIKTRKMDELSLEKQRVLLDGHKQLDRDRLTLERELRETIAREASRNVEKFFQSLGNLGNTGLHAILVDKTLDELDGFQLDKPQLAKVIQAQIQTAVELSKAEREKIQKALEKRTGHSLKISSAIDPDLIAGIRIILGGFEFDGSLVGRLKK</sequence>
<dbReference type="HAMAP" id="MF_01398">
    <property type="entry name" value="ATP_synth_b_bprime"/>
    <property type="match status" value="1"/>
</dbReference>
<evidence type="ECO:0000256" key="13">
    <source>
        <dbReference type="RuleBase" id="RU003848"/>
    </source>
</evidence>
<keyword evidence="8 12" id="KW-0472">Membrane</keyword>
<dbReference type="Pfam" id="PF00213">
    <property type="entry name" value="OSCP"/>
    <property type="match status" value="1"/>
</dbReference>
<keyword evidence="5 12" id="KW-0375">Hydrogen ion transport</keyword>
<accession>A0A1F6C5N2</accession>
<keyword evidence="6 12" id="KW-1133">Transmembrane helix</keyword>
<proteinExistence type="inferred from homology"/>
<keyword evidence="2 12" id="KW-0813">Transport</keyword>
<evidence type="ECO:0000256" key="9">
    <source>
        <dbReference type="ARBA" id="ARBA00023310"/>
    </source>
</evidence>
<comment type="caution">
    <text evidence="14">The sequence shown here is derived from an EMBL/GenBank/DDBJ whole genome shotgun (WGS) entry which is preliminary data.</text>
</comment>
<keyword evidence="12" id="KW-1003">Cell membrane</keyword>
<protein>
    <recommendedName>
        <fullName evidence="12">ATP synthase subunit b</fullName>
    </recommendedName>
    <alternativeName>
        <fullName evidence="12">ATP synthase F(0) sector subunit b</fullName>
    </alternativeName>
    <alternativeName>
        <fullName evidence="12">ATPase subunit I</fullName>
    </alternativeName>
    <alternativeName>
        <fullName evidence="12">F-type ATPase subunit b</fullName>
        <shortName evidence="12">F-ATPase subunit b</shortName>
    </alternativeName>
</protein>
<evidence type="ECO:0000256" key="4">
    <source>
        <dbReference type="ARBA" id="ARBA00022692"/>
    </source>
</evidence>
<comment type="function">
    <text evidence="12">Component of the F(0) channel, it forms part of the peripheral stalk, linking F(1) to F(0).</text>
</comment>
<evidence type="ECO:0000256" key="6">
    <source>
        <dbReference type="ARBA" id="ARBA00022989"/>
    </source>
</evidence>
<comment type="subunit">
    <text evidence="12">F-type ATPases have 2 components, F(1) - the catalytic core - and F(0) - the membrane proton channel. F(1) has five subunits: alpha(3), beta(3), gamma(1), delta(1), epsilon(1). F(0) has three main subunits: a(1), b(2) and c(10-14). The alpha and beta chains form an alternating ring which encloses part of the gamma chain. F(1) is attached to F(0) by a central stalk formed by the gamma and epsilon chains, while a peripheral stalk is formed by the delta and b chains.</text>
</comment>
<dbReference type="AlphaFoldDB" id="A0A1F6C5N2"/>
<feature type="transmembrane region" description="Helical" evidence="12">
    <location>
        <begin position="12"/>
        <end position="33"/>
    </location>
</feature>
<evidence type="ECO:0000256" key="7">
    <source>
        <dbReference type="ARBA" id="ARBA00023065"/>
    </source>
</evidence>
<organism evidence="14 15">
    <name type="scientific">Candidatus Kaiserbacteria bacterium RIFCSPHIGHO2_01_FULL_48_10</name>
    <dbReference type="NCBI Taxonomy" id="1798476"/>
    <lineage>
        <taxon>Bacteria</taxon>
        <taxon>Candidatus Kaiseribacteriota</taxon>
    </lineage>
</organism>
<dbReference type="GO" id="GO:0012505">
    <property type="term" value="C:endomembrane system"/>
    <property type="evidence" value="ECO:0007669"/>
    <property type="project" value="UniProtKB-SubCell"/>
</dbReference>
<evidence type="ECO:0000256" key="8">
    <source>
        <dbReference type="ARBA" id="ARBA00023136"/>
    </source>
</evidence>
<name>A0A1F6C5N2_9BACT</name>
<evidence type="ECO:0000256" key="5">
    <source>
        <dbReference type="ARBA" id="ARBA00022781"/>
    </source>
</evidence>
<dbReference type="GO" id="GO:0045259">
    <property type="term" value="C:proton-transporting ATP synthase complex"/>
    <property type="evidence" value="ECO:0007669"/>
    <property type="project" value="UniProtKB-KW"/>
</dbReference>
<evidence type="ECO:0000256" key="11">
    <source>
        <dbReference type="ARBA" id="ARBA00037847"/>
    </source>
</evidence>
<dbReference type="GO" id="GO:0046933">
    <property type="term" value="F:proton-transporting ATP synthase activity, rotational mechanism"/>
    <property type="evidence" value="ECO:0007669"/>
    <property type="project" value="UniProtKB-UniRule"/>
</dbReference>
<dbReference type="InterPro" id="IPR050059">
    <property type="entry name" value="ATP_synthase_B_chain"/>
</dbReference>
<comment type="subcellular location">
    <subcellularLocation>
        <location evidence="12">Cell membrane</location>
        <topology evidence="12">Single-pass membrane protein</topology>
    </subcellularLocation>
    <subcellularLocation>
        <location evidence="11">Endomembrane system</location>
        <topology evidence="11">Single-pass membrane protein</topology>
    </subcellularLocation>
</comment>
<dbReference type="PANTHER" id="PTHR33445:SF2">
    <property type="entry name" value="ATP SYNTHASE SUBUNIT B', CHLOROPLASTIC"/>
    <property type="match status" value="1"/>
</dbReference>
<keyword evidence="7 12" id="KW-0406">Ion transport</keyword>
<dbReference type="CDD" id="cd06503">
    <property type="entry name" value="ATP-synt_Fo_b"/>
    <property type="match status" value="1"/>
</dbReference>
<dbReference type="EMBL" id="MFKP01000008">
    <property type="protein sequence ID" value="OGG44471.1"/>
    <property type="molecule type" value="Genomic_DNA"/>
</dbReference>
<reference evidence="14 15" key="1">
    <citation type="journal article" date="2016" name="Nat. Commun.">
        <title>Thousands of microbial genomes shed light on interconnected biogeochemical processes in an aquifer system.</title>
        <authorList>
            <person name="Anantharaman K."/>
            <person name="Brown C.T."/>
            <person name="Hug L.A."/>
            <person name="Sharon I."/>
            <person name="Castelle C.J."/>
            <person name="Probst A.J."/>
            <person name="Thomas B.C."/>
            <person name="Singh A."/>
            <person name="Wilkins M.J."/>
            <person name="Karaoz U."/>
            <person name="Brodie E.L."/>
            <person name="Williams K.H."/>
            <person name="Hubbard S.S."/>
            <person name="Banfield J.F."/>
        </authorList>
    </citation>
    <scope>NUCLEOTIDE SEQUENCE [LARGE SCALE GENOMIC DNA]</scope>
</reference>
<comment type="function">
    <text evidence="10 12">F(1)F(0) ATP synthase produces ATP from ADP in the presence of a proton or sodium gradient. F-type ATPases consist of two structural domains, F(1) containing the extramembraneous catalytic core and F(0) containing the membrane proton channel, linked together by a central stalk and a peripheral stalk. During catalysis, ATP synthesis in the catalytic domain of F(1) is coupled via a rotary mechanism of the central stalk subunits to proton translocation.</text>
</comment>
<dbReference type="Pfam" id="PF00430">
    <property type="entry name" value="ATP-synt_B"/>
    <property type="match status" value="1"/>
</dbReference>
<evidence type="ECO:0000256" key="12">
    <source>
        <dbReference type="HAMAP-Rule" id="MF_01398"/>
    </source>
</evidence>